<name>A0A485L2I8_9STRA</name>
<evidence type="ECO:0000313" key="3">
    <source>
        <dbReference type="EMBL" id="VFT91966.1"/>
    </source>
</evidence>
<dbReference type="SUPFAM" id="SSF52200">
    <property type="entry name" value="Toll/Interleukin receptor TIR domain"/>
    <property type="match status" value="1"/>
</dbReference>
<proteinExistence type="predicted"/>
<dbReference type="EMBL" id="VJMH01005629">
    <property type="protein sequence ID" value="KAF0693937.1"/>
    <property type="molecule type" value="Genomic_DNA"/>
</dbReference>
<sequence>MGGAASIAPNSIEAYTKEECQALCGDVISESEWQKYAINGTITRDALTKIFAVLTDAFLTHDSGTDDSTHKKVSTINKLLKARGITTWFDEEKMEGNVKQQMIHGIDYARVIVVFVTQRYIDKVGGSNAEDNCQLEFNYAARRKTASKMIPVLIDPSPSLKNPATWTGEVGFVLGGHLYLDLSNAFDDEQLLATRVDELVAKIVSVGGTSIAQRLCALQTNQVEAEASGAPPTPLTAATMSKSDVPTALNESQDPATMAFEKLKADLTPPDWVQLYDYKLERNGRNSVCDSDLCALQWPPDCCSLSLESGFFANGNFRKELREDHLRLQSLGGRLDKQAFLLSFHVKLSQGNVTPICAGMDPWFAIDVTDQKALVVTLHDQSFPVTNCGAHVVLPVDAWLRVAVCVHLESVKQMQVIVDDALMDKIPLAPTFEHGPKPSNGNEFHLVRRTTRKKLFHGHLRHIALYSSLPASRQQPRIQPMAPAVHQGHAQVLQEWVVGMHPLVHYPHMHVDVVDTVSGSAMVLPAGSFVHPVFGVYFDGDFALDRRLNPQVAVVGRFQAQAHLHPRNFVAATTIAPLGPGWVLSVRGLLGVCITYDLGLQVVPASQATGDWVCLYGTPVTLKRHQAVDIAVRMRGGNVDVLVGDKSMDPIELGHDDNQTTEIVGEGVFELLDDDHGEGCYGFVQRLELWFS</sequence>
<reference evidence="2" key="2">
    <citation type="submission" date="2019-06" db="EMBL/GenBank/DDBJ databases">
        <title>Genomics analysis of Aphanomyces spp. identifies a new class of oomycete effector associated with host adaptation.</title>
        <authorList>
            <person name="Gaulin E."/>
        </authorList>
    </citation>
    <scope>NUCLEOTIDE SEQUENCE</scope>
    <source>
        <strain evidence="2">CBS 578.67</strain>
    </source>
</reference>
<feature type="domain" description="TIR" evidence="1">
    <location>
        <begin position="71"/>
        <end position="188"/>
    </location>
</feature>
<gene>
    <name evidence="3" type="primary">Aste57867_15157</name>
    <name evidence="2" type="ORF">As57867_015101</name>
    <name evidence="3" type="ORF">ASTE57867_15157</name>
</gene>
<keyword evidence="4" id="KW-1185">Reference proteome</keyword>
<evidence type="ECO:0000313" key="4">
    <source>
        <dbReference type="Proteomes" id="UP000332933"/>
    </source>
</evidence>
<evidence type="ECO:0000313" key="2">
    <source>
        <dbReference type="EMBL" id="KAF0693937.1"/>
    </source>
</evidence>
<reference evidence="3 4" key="1">
    <citation type="submission" date="2019-03" db="EMBL/GenBank/DDBJ databases">
        <authorList>
            <person name="Gaulin E."/>
            <person name="Dumas B."/>
        </authorList>
    </citation>
    <scope>NUCLEOTIDE SEQUENCE [LARGE SCALE GENOMIC DNA]</scope>
    <source>
        <strain evidence="3">CBS 568.67</strain>
    </source>
</reference>
<organism evidence="3 4">
    <name type="scientific">Aphanomyces stellatus</name>
    <dbReference type="NCBI Taxonomy" id="120398"/>
    <lineage>
        <taxon>Eukaryota</taxon>
        <taxon>Sar</taxon>
        <taxon>Stramenopiles</taxon>
        <taxon>Oomycota</taxon>
        <taxon>Saprolegniomycetes</taxon>
        <taxon>Saprolegniales</taxon>
        <taxon>Verrucalvaceae</taxon>
        <taxon>Aphanomyces</taxon>
    </lineage>
</organism>
<dbReference type="OrthoDB" id="74439at2759"/>
<dbReference type="Pfam" id="PF13676">
    <property type="entry name" value="TIR_2"/>
    <property type="match status" value="1"/>
</dbReference>
<protein>
    <submittedName>
        <fullName evidence="3">Aste57867_15157 protein</fullName>
    </submittedName>
</protein>
<dbReference type="InterPro" id="IPR035897">
    <property type="entry name" value="Toll_tir_struct_dom_sf"/>
</dbReference>
<dbReference type="PANTHER" id="PTHR46270">
    <property type="entry name" value="ARMADILLO-TYPE FOLD-RELATED"/>
    <property type="match status" value="1"/>
</dbReference>
<accession>A0A485L2I8</accession>
<evidence type="ECO:0000259" key="1">
    <source>
        <dbReference type="Pfam" id="PF13676"/>
    </source>
</evidence>
<dbReference type="Proteomes" id="UP000332933">
    <property type="component" value="Unassembled WGS sequence"/>
</dbReference>
<dbReference type="PANTHER" id="PTHR46270:SF2">
    <property type="entry name" value="TIR DOMAIN-CONTAINING PROTEIN"/>
    <property type="match status" value="1"/>
</dbReference>
<dbReference type="Gene3D" id="3.40.50.10140">
    <property type="entry name" value="Toll/interleukin-1 receptor homology (TIR) domain"/>
    <property type="match status" value="1"/>
</dbReference>
<dbReference type="InterPro" id="IPR000157">
    <property type="entry name" value="TIR_dom"/>
</dbReference>
<dbReference type="GO" id="GO:0007165">
    <property type="term" value="P:signal transduction"/>
    <property type="evidence" value="ECO:0007669"/>
    <property type="project" value="InterPro"/>
</dbReference>
<dbReference type="AlphaFoldDB" id="A0A485L2I8"/>
<dbReference type="EMBL" id="CAADRA010005650">
    <property type="protein sequence ID" value="VFT91966.1"/>
    <property type="molecule type" value="Genomic_DNA"/>
</dbReference>